<organism evidence="1 2">
    <name type="scientific">Saccharomonospora cyanea NA-134</name>
    <dbReference type="NCBI Taxonomy" id="882082"/>
    <lineage>
        <taxon>Bacteria</taxon>
        <taxon>Bacillati</taxon>
        <taxon>Actinomycetota</taxon>
        <taxon>Actinomycetes</taxon>
        <taxon>Pseudonocardiales</taxon>
        <taxon>Pseudonocardiaceae</taxon>
        <taxon>Saccharomonospora</taxon>
    </lineage>
</organism>
<keyword evidence="2" id="KW-1185">Reference proteome</keyword>
<dbReference type="RefSeq" id="WP_005456211.1">
    <property type="nucleotide sequence ID" value="NZ_CM001440.1"/>
</dbReference>
<evidence type="ECO:0000313" key="2">
    <source>
        <dbReference type="Proteomes" id="UP000002791"/>
    </source>
</evidence>
<dbReference type="EMBL" id="CM001440">
    <property type="protein sequence ID" value="EHR61155.1"/>
    <property type="molecule type" value="Genomic_DNA"/>
</dbReference>
<dbReference type="AlphaFoldDB" id="H5XPS7"/>
<reference evidence="1 2" key="1">
    <citation type="submission" date="2011-11" db="EMBL/GenBank/DDBJ databases">
        <title>The Noncontiguous Finished sequence of Saccharomonospora cyanea NA-134.</title>
        <authorList>
            <consortium name="US DOE Joint Genome Institute"/>
            <person name="Lucas S."/>
            <person name="Han J."/>
            <person name="Lapidus A."/>
            <person name="Cheng J.-F."/>
            <person name="Goodwin L."/>
            <person name="Pitluck S."/>
            <person name="Peters L."/>
            <person name="Ovchinnikova G."/>
            <person name="Lu M."/>
            <person name="Detter J.C."/>
            <person name="Han C."/>
            <person name="Tapia R."/>
            <person name="Land M."/>
            <person name="Hauser L."/>
            <person name="Kyrpides N."/>
            <person name="Ivanova N."/>
            <person name="Pagani I."/>
            <person name="Brambilla E.-M."/>
            <person name="Klenk H.-P."/>
            <person name="Woyke T."/>
        </authorList>
    </citation>
    <scope>NUCLEOTIDE SEQUENCE [LARGE SCALE GENOMIC DNA]</scope>
    <source>
        <strain evidence="1 2">NA-134</strain>
    </source>
</reference>
<dbReference type="Pfam" id="PF10004">
    <property type="entry name" value="DUF2247"/>
    <property type="match status" value="1"/>
</dbReference>
<protein>
    <submittedName>
        <fullName evidence="1">Uncharacterized protein</fullName>
    </submittedName>
</protein>
<dbReference type="InterPro" id="IPR016630">
    <property type="entry name" value="UCP015278"/>
</dbReference>
<evidence type="ECO:0000313" key="1">
    <source>
        <dbReference type="EMBL" id="EHR61155.1"/>
    </source>
</evidence>
<name>H5XPS7_9PSEU</name>
<accession>H5XPS7</accession>
<dbReference type="eggNOG" id="COG4304">
    <property type="taxonomic scope" value="Bacteria"/>
</dbReference>
<proteinExistence type="predicted"/>
<dbReference type="OrthoDB" id="291011at2"/>
<gene>
    <name evidence="1" type="ORF">SaccyDRAFT_2275</name>
</gene>
<dbReference type="Proteomes" id="UP000002791">
    <property type="component" value="Chromosome"/>
</dbReference>
<sequence>MRFPLPHSGEASFEVPLDYALRRMIPRWPEILWGYHNGVLHDGEVVTLAVRLYDLVGPENDIQERIALLFPGERSAELPLLMEALLRRVDVSVAEFRAWLFVALSWTYEHHNELSNPFEVVEVLYFEFGYPGEIAGFVRYMPPPSGGEYEYAAVHERWRAYLVGNGRRYGERVWTIFEIAVWSILRRRGRLLLNDRDRVVLSSRYRNHKMSTGDVRDAFRGQGR</sequence>
<dbReference type="HOGENOM" id="CLU_1234275_0_0_11"/>